<dbReference type="InterPro" id="IPR000340">
    <property type="entry name" value="Dual-sp_phosphatase_cat-dom"/>
</dbReference>
<keyword evidence="4" id="KW-0904">Protein phosphatase</keyword>
<comment type="similarity">
    <text evidence="1">Belongs to the protein-tyrosine phosphatase family. Non-receptor class dual specificity subfamily.</text>
</comment>
<dbReference type="SUPFAM" id="SSF52799">
    <property type="entry name" value="(Phosphotyrosine protein) phosphatases II"/>
    <property type="match status" value="1"/>
</dbReference>
<name>A0A813IWC1_POLGL</name>
<dbReference type="InterPro" id="IPR020405">
    <property type="entry name" value="Atypical_DUSP_subfamA"/>
</dbReference>
<evidence type="ECO:0000256" key="3">
    <source>
        <dbReference type="ARBA" id="ARBA00022801"/>
    </source>
</evidence>
<dbReference type="Pfam" id="PF00782">
    <property type="entry name" value="DSPc"/>
    <property type="match status" value="1"/>
</dbReference>
<dbReference type="EC" id="3.1.3.16" evidence="2"/>
<evidence type="ECO:0000259" key="8">
    <source>
        <dbReference type="PROSITE" id="PS50054"/>
    </source>
</evidence>
<evidence type="ECO:0000313" key="11">
    <source>
        <dbReference type="Proteomes" id="UP000626109"/>
    </source>
</evidence>
<evidence type="ECO:0000256" key="1">
    <source>
        <dbReference type="ARBA" id="ARBA00008601"/>
    </source>
</evidence>
<feature type="active site" description="Phosphocysteine intermediate" evidence="7">
    <location>
        <position position="127"/>
    </location>
</feature>
<sequence>MEDRTAAPLDVREEQALAELKELLKLNFAHIESLSKRPAEILPHLLLGSKDDATDLKVLGELGVTHVLNCASGTVRTGAGLYAPMGIAYSEFVAEDCQGYNIMQHYDLLVSLADAAAASSGRLFVHCEAGVNRSGTLCLAYHVANSGMPLLESARHCKARRGRICTNVAFQMQLFEFARRQGLSLQ</sequence>
<dbReference type="PROSITE" id="PS50054">
    <property type="entry name" value="TYR_PHOSPHATASE_DUAL"/>
    <property type="match status" value="1"/>
</dbReference>
<dbReference type="GO" id="GO:0005737">
    <property type="term" value="C:cytoplasm"/>
    <property type="evidence" value="ECO:0007669"/>
    <property type="project" value="TreeGrafter"/>
</dbReference>
<dbReference type="Gene3D" id="3.90.190.10">
    <property type="entry name" value="Protein tyrosine phosphatase superfamily"/>
    <property type="match status" value="1"/>
</dbReference>
<organism evidence="10 11">
    <name type="scientific">Polarella glacialis</name>
    <name type="common">Dinoflagellate</name>
    <dbReference type="NCBI Taxonomy" id="89957"/>
    <lineage>
        <taxon>Eukaryota</taxon>
        <taxon>Sar</taxon>
        <taxon>Alveolata</taxon>
        <taxon>Dinophyceae</taxon>
        <taxon>Suessiales</taxon>
        <taxon>Suessiaceae</taxon>
        <taxon>Polarella</taxon>
    </lineage>
</organism>
<dbReference type="Proteomes" id="UP000626109">
    <property type="component" value="Unassembled WGS sequence"/>
</dbReference>
<feature type="domain" description="Tyrosine specific protein phosphatases" evidence="9">
    <location>
        <begin position="103"/>
        <end position="161"/>
    </location>
</feature>
<dbReference type="SMART" id="SM00195">
    <property type="entry name" value="DSPc"/>
    <property type="match status" value="1"/>
</dbReference>
<dbReference type="PROSITE" id="PS50056">
    <property type="entry name" value="TYR_PHOSPHATASE_2"/>
    <property type="match status" value="1"/>
</dbReference>
<accession>A0A813IWC1</accession>
<comment type="catalytic activity">
    <reaction evidence="6">
        <text>O-phospho-L-threonyl-[protein] + H2O = L-threonyl-[protein] + phosphate</text>
        <dbReference type="Rhea" id="RHEA:47004"/>
        <dbReference type="Rhea" id="RHEA-COMP:11060"/>
        <dbReference type="Rhea" id="RHEA-COMP:11605"/>
        <dbReference type="ChEBI" id="CHEBI:15377"/>
        <dbReference type="ChEBI" id="CHEBI:30013"/>
        <dbReference type="ChEBI" id="CHEBI:43474"/>
        <dbReference type="ChEBI" id="CHEBI:61977"/>
        <dbReference type="EC" id="3.1.3.16"/>
    </reaction>
</comment>
<comment type="caution">
    <text evidence="10">The sequence shown here is derived from an EMBL/GenBank/DDBJ whole genome shotgun (WGS) entry which is preliminary data.</text>
</comment>
<dbReference type="InterPro" id="IPR000387">
    <property type="entry name" value="Tyr_Pase_dom"/>
</dbReference>
<dbReference type="GO" id="GO:0043409">
    <property type="term" value="P:negative regulation of MAPK cascade"/>
    <property type="evidence" value="ECO:0007669"/>
    <property type="project" value="TreeGrafter"/>
</dbReference>
<comment type="catalytic activity">
    <reaction evidence="5">
        <text>O-phospho-L-seryl-[protein] + H2O = L-seryl-[protein] + phosphate</text>
        <dbReference type="Rhea" id="RHEA:20629"/>
        <dbReference type="Rhea" id="RHEA-COMP:9863"/>
        <dbReference type="Rhea" id="RHEA-COMP:11604"/>
        <dbReference type="ChEBI" id="CHEBI:15377"/>
        <dbReference type="ChEBI" id="CHEBI:29999"/>
        <dbReference type="ChEBI" id="CHEBI:43474"/>
        <dbReference type="ChEBI" id="CHEBI:83421"/>
        <dbReference type="EC" id="3.1.3.16"/>
    </reaction>
</comment>
<dbReference type="InterPro" id="IPR016130">
    <property type="entry name" value="Tyr_Pase_AS"/>
</dbReference>
<dbReference type="PANTHER" id="PTHR45682">
    <property type="entry name" value="AGAP008228-PA"/>
    <property type="match status" value="1"/>
</dbReference>
<dbReference type="InterPro" id="IPR020422">
    <property type="entry name" value="TYR_PHOSPHATASE_DUAL_dom"/>
</dbReference>
<gene>
    <name evidence="10" type="ORF">PGLA2088_LOCUS12717</name>
</gene>
<dbReference type="PANTHER" id="PTHR45682:SF5">
    <property type="entry name" value="DUAL SPECIFICITY PROTEIN PHOSPHATASE"/>
    <property type="match status" value="1"/>
</dbReference>
<protein>
    <recommendedName>
        <fullName evidence="2">protein-serine/threonine phosphatase</fullName>
        <ecNumber evidence="2">3.1.3.16</ecNumber>
    </recommendedName>
</protein>
<dbReference type="GO" id="GO:0004722">
    <property type="term" value="F:protein serine/threonine phosphatase activity"/>
    <property type="evidence" value="ECO:0007669"/>
    <property type="project" value="UniProtKB-EC"/>
</dbReference>
<reference evidence="10" key="1">
    <citation type="submission" date="2021-02" db="EMBL/GenBank/DDBJ databases">
        <authorList>
            <person name="Dougan E. K."/>
            <person name="Rhodes N."/>
            <person name="Thang M."/>
            <person name="Chan C."/>
        </authorList>
    </citation>
    <scope>NUCLEOTIDE SEQUENCE</scope>
</reference>
<proteinExistence type="inferred from homology"/>
<dbReference type="CDD" id="cd14498">
    <property type="entry name" value="DSP"/>
    <property type="match status" value="1"/>
</dbReference>
<dbReference type="GO" id="GO:0008138">
    <property type="term" value="F:protein tyrosine/serine/threonine phosphatase activity"/>
    <property type="evidence" value="ECO:0007669"/>
    <property type="project" value="InterPro"/>
</dbReference>
<evidence type="ECO:0000256" key="6">
    <source>
        <dbReference type="ARBA" id="ARBA00048336"/>
    </source>
</evidence>
<evidence type="ECO:0000256" key="5">
    <source>
        <dbReference type="ARBA" id="ARBA00047761"/>
    </source>
</evidence>
<dbReference type="PROSITE" id="PS00383">
    <property type="entry name" value="TYR_PHOSPHATASE_1"/>
    <property type="match status" value="1"/>
</dbReference>
<evidence type="ECO:0000256" key="7">
    <source>
        <dbReference type="PIRSR" id="PIRSR620405-1"/>
    </source>
</evidence>
<evidence type="ECO:0000259" key="9">
    <source>
        <dbReference type="PROSITE" id="PS50056"/>
    </source>
</evidence>
<evidence type="ECO:0000256" key="2">
    <source>
        <dbReference type="ARBA" id="ARBA00013081"/>
    </source>
</evidence>
<evidence type="ECO:0000256" key="4">
    <source>
        <dbReference type="ARBA" id="ARBA00022912"/>
    </source>
</evidence>
<evidence type="ECO:0000313" key="10">
    <source>
        <dbReference type="EMBL" id="CAE8657271.1"/>
    </source>
</evidence>
<feature type="domain" description="Tyrosine-protein phosphatase" evidence="8">
    <location>
        <begin position="37"/>
        <end position="183"/>
    </location>
</feature>
<dbReference type="GO" id="GO:0033549">
    <property type="term" value="F:MAP kinase phosphatase activity"/>
    <property type="evidence" value="ECO:0007669"/>
    <property type="project" value="TreeGrafter"/>
</dbReference>
<dbReference type="InterPro" id="IPR029021">
    <property type="entry name" value="Prot-tyrosine_phosphatase-like"/>
</dbReference>
<dbReference type="AlphaFoldDB" id="A0A813IWC1"/>
<keyword evidence="3" id="KW-0378">Hydrolase</keyword>
<dbReference type="EMBL" id="CAJNNW010015048">
    <property type="protein sequence ID" value="CAE8657271.1"/>
    <property type="molecule type" value="Genomic_DNA"/>
</dbReference>